<dbReference type="AlphaFoldDB" id="A0A2W7N5X7"/>
<keyword evidence="1" id="KW-1133">Transmembrane helix</keyword>
<dbReference type="Proteomes" id="UP000248646">
    <property type="component" value="Unassembled WGS sequence"/>
</dbReference>
<reference evidence="2 3" key="1">
    <citation type="submission" date="2018-06" db="EMBL/GenBank/DDBJ databases">
        <title>Genomic Encyclopedia of Type Strains, Phase IV (KMG-IV): sequencing the most valuable type-strain genomes for metagenomic binning, comparative biology and taxonomic classification.</title>
        <authorList>
            <person name="Goeker M."/>
        </authorList>
    </citation>
    <scope>NUCLEOTIDE SEQUENCE [LARGE SCALE GENOMIC DNA]</scope>
    <source>
        <strain evidence="2 3">DSM 5</strain>
    </source>
</reference>
<feature type="transmembrane region" description="Helical" evidence="1">
    <location>
        <begin position="12"/>
        <end position="34"/>
    </location>
</feature>
<keyword evidence="1" id="KW-0812">Transmembrane</keyword>
<evidence type="ECO:0000313" key="2">
    <source>
        <dbReference type="EMBL" id="PZX07353.1"/>
    </source>
</evidence>
<evidence type="ECO:0000313" key="3">
    <source>
        <dbReference type="Proteomes" id="UP000248646"/>
    </source>
</evidence>
<keyword evidence="1" id="KW-0472">Membrane</keyword>
<evidence type="ECO:0000256" key="1">
    <source>
        <dbReference type="SAM" id="Phobius"/>
    </source>
</evidence>
<sequence length="117" mass="12671">MLKLKGKRKTKNTIVVIVVLLLVAAGIIIGLSLYGKDMMKKIPGLSFDDALNYTLKDNRDAVITVGIVKDGQSSYIVYGNNAGILSPELHTYEIGSLTKTFTAAMVAKVVQDDKINV</sequence>
<protein>
    <submittedName>
        <fullName evidence="2">Beta-lactamase</fullName>
    </submittedName>
</protein>
<comment type="caution">
    <text evidence="2">The sequence shown here is derived from an EMBL/GenBank/DDBJ whole genome shotgun (WGS) entry which is preliminary data.</text>
</comment>
<dbReference type="SUPFAM" id="SSF56601">
    <property type="entry name" value="beta-lactamase/transpeptidase-like"/>
    <property type="match status" value="1"/>
</dbReference>
<keyword evidence="3" id="KW-1185">Reference proteome</keyword>
<gene>
    <name evidence="2" type="ORF">C7437_101466</name>
</gene>
<proteinExistence type="predicted"/>
<dbReference type="OrthoDB" id="9803467at2"/>
<organism evidence="2 3">
    <name type="scientific">Psychrobacillus insolitus</name>
    <dbReference type="NCBI Taxonomy" id="1461"/>
    <lineage>
        <taxon>Bacteria</taxon>
        <taxon>Bacillati</taxon>
        <taxon>Bacillota</taxon>
        <taxon>Bacilli</taxon>
        <taxon>Bacillales</taxon>
        <taxon>Bacillaceae</taxon>
        <taxon>Psychrobacillus</taxon>
    </lineage>
</organism>
<dbReference type="Gene3D" id="3.40.710.10">
    <property type="entry name" value="DD-peptidase/beta-lactamase superfamily"/>
    <property type="match status" value="1"/>
</dbReference>
<dbReference type="InterPro" id="IPR012338">
    <property type="entry name" value="Beta-lactam/transpept-like"/>
</dbReference>
<name>A0A2W7N5X7_9BACI</name>
<dbReference type="RefSeq" id="WP_111438014.1">
    <property type="nucleotide sequence ID" value="NZ_QKZI01000001.1"/>
</dbReference>
<accession>A0A2W7N5X7</accession>
<dbReference type="EMBL" id="QKZI01000001">
    <property type="protein sequence ID" value="PZX07353.1"/>
    <property type="molecule type" value="Genomic_DNA"/>
</dbReference>